<keyword evidence="5" id="KW-0808">Transferase</keyword>
<dbReference type="PANTHER" id="PTHR32294">
    <property type="entry name" value="DNA POLYMERASE III SUBUNIT ALPHA"/>
    <property type="match status" value="1"/>
</dbReference>
<dbReference type="Pfam" id="PF01336">
    <property type="entry name" value="tRNA_anti-codon"/>
    <property type="match status" value="1"/>
</dbReference>
<dbReference type="Gene3D" id="1.10.10.1600">
    <property type="entry name" value="Bacterial DNA polymerase III alpha subunit, thumb domain"/>
    <property type="match status" value="1"/>
</dbReference>
<dbReference type="PANTHER" id="PTHR32294:SF0">
    <property type="entry name" value="DNA POLYMERASE III SUBUNIT ALPHA"/>
    <property type="match status" value="1"/>
</dbReference>
<dbReference type="SUPFAM" id="SSF89550">
    <property type="entry name" value="PHP domain-like"/>
    <property type="match status" value="1"/>
</dbReference>
<dbReference type="GO" id="GO:0003676">
    <property type="term" value="F:nucleic acid binding"/>
    <property type="evidence" value="ECO:0007669"/>
    <property type="project" value="InterPro"/>
</dbReference>
<reference evidence="11" key="1">
    <citation type="submission" date="2018-05" db="EMBL/GenBank/DDBJ databases">
        <authorList>
            <person name="Lanie J.A."/>
            <person name="Ng W.-L."/>
            <person name="Kazmierczak K.M."/>
            <person name="Andrzejewski T.M."/>
            <person name="Davidsen T.M."/>
            <person name="Wayne K.J."/>
            <person name="Tettelin H."/>
            <person name="Glass J.I."/>
            <person name="Rusch D."/>
            <person name="Podicherti R."/>
            <person name="Tsui H.-C.T."/>
            <person name="Winkler M.E."/>
        </authorList>
    </citation>
    <scope>NUCLEOTIDE SEQUENCE</scope>
</reference>
<evidence type="ECO:0000256" key="3">
    <source>
        <dbReference type="ARBA" id="ARBA00019114"/>
    </source>
</evidence>
<evidence type="ECO:0000256" key="5">
    <source>
        <dbReference type="ARBA" id="ARBA00022679"/>
    </source>
</evidence>
<keyword evidence="6" id="KW-0548">Nucleotidyltransferase</keyword>
<evidence type="ECO:0000256" key="7">
    <source>
        <dbReference type="ARBA" id="ARBA00022705"/>
    </source>
</evidence>
<dbReference type="GO" id="GO:0008408">
    <property type="term" value="F:3'-5' exonuclease activity"/>
    <property type="evidence" value="ECO:0007669"/>
    <property type="project" value="InterPro"/>
</dbReference>
<dbReference type="EC" id="2.7.7.7" evidence="2"/>
<evidence type="ECO:0000256" key="4">
    <source>
        <dbReference type="ARBA" id="ARBA00022490"/>
    </source>
</evidence>
<keyword evidence="8" id="KW-0239">DNA-directed DNA polymerase</keyword>
<sequence length="1197" mass="133414">MSENSSNQFFAHLRLHTEFSISDGLVTISPLINRLQKFRMPAAAITDLANLFGLIKFYGGAVKAGIKPVCGCDLLIKDEAGAHTRLVLLVKDHAGYLNLTNVISDLYTDSPNHGEPVLAMSKLAGRTEGLIALSGAQQSNIGTALLAEDQTRARQLLEQWLALFPGSFYLELQRVGKIDEHQYIDRAITLAQETQCPVVATNDVRFIDQEDFDAHEVRVCINERRTLNDPRRPHNYTDQQYLKSAEEMVELFADIPEAIQNAWEIVKRCSLDLELGKPHLPNYPIPENIALEDYLSAESSKGLQKRFAVMFDDKKPDSSVVQPYLERLEIELKIINQMGFAGYFLIVMEFIQWAKDNGIPVGPGRGSGAGSIVAYALGITDLDPLKYDLLFERFLNPERVSMPDFDVDFCMEGRDRVIQHVAELYGKEAVSQIITFGTMAAKAVVRDVARVQGKPYALADKLSKMIPFEPGITLKKAFDLEPQLEEFVESDEDAQEIMEMAYKLEGVTRNVGRHAGGVVIAPTKLTDFTALYCDESGHGLVTQFDKTDVETAGLVKFDFLGLRTLTIIDWAVKMINAQLDAKETPIDITTLPLDDKEVYRLLQRAETVAVFQLESRGMKDLIKRLVPNCFEDIIALVALFRPGPLRSGMVDDFIERKHGRTSVVYLHPELKPVLSNTFGVILYQEQVMQIAQVLANYTLGGADILRKAMGKKATEEMAKQRATFLKGATSRGIDAKIAENIFDLMEKFAGYGFNKSHSAAYALVAYQTAWLKAHYPAYFMAAVLTAEMQNTDKIVTLIDECHEMGLTIVPPDVNTGEFNFIVNDKGEIVYGLGAIKGLGEGPVENILKARADGPFNELLDLCLRVNTQSVNKRTMEALIRSGALDGLVQGDIDYSRAMLTATLAEAMQAAEQSSRNSASGVDDLFGDIAPSERVNGSLKASHVRLHSWAEQQRLIAEKQTLGLYLSGHPIREYLPELKRITTGRLANLRPERGSQLVAGLLHDFRTMRSKKGERIAFLTLDDSSGRFEVSLFAKEYEKYRDLIQKDTILLVNCTVSVDDYSGGIKGRAKQLMTLAEVRKRFANRLALNLNAAALEANFCEHLANILEPYRRVKTNIGQATITASENNSETDCGNEVVMDEPEGCQVVINYELSDFRGCIMLGQDWLVSPTDDLIQRLRMEYGKEKVVVDYERGTIIN</sequence>
<dbReference type="FunFam" id="1.10.150.870:FF:000001">
    <property type="entry name" value="DNA polymerase III subunit alpha"/>
    <property type="match status" value="1"/>
</dbReference>
<dbReference type="Gene3D" id="3.20.20.140">
    <property type="entry name" value="Metal-dependent hydrolases"/>
    <property type="match status" value="1"/>
</dbReference>
<dbReference type="InterPro" id="IPR004013">
    <property type="entry name" value="PHP_dom"/>
</dbReference>
<dbReference type="InterPro" id="IPR049821">
    <property type="entry name" value="PolIIIA_DnaE1_PHP"/>
</dbReference>
<evidence type="ECO:0000313" key="11">
    <source>
        <dbReference type="EMBL" id="SUZ81835.1"/>
    </source>
</evidence>
<dbReference type="InterPro" id="IPR016195">
    <property type="entry name" value="Pol/histidinol_Pase-like"/>
</dbReference>
<dbReference type="Pfam" id="PF14579">
    <property type="entry name" value="HHH_6"/>
    <property type="match status" value="1"/>
</dbReference>
<dbReference type="Pfam" id="PF17657">
    <property type="entry name" value="DNA_pol3_finger"/>
    <property type="match status" value="1"/>
</dbReference>
<dbReference type="InterPro" id="IPR041931">
    <property type="entry name" value="DNA_pol3_alpha_thumb_dom"/>
</dbReference>
<dbReference type="InterPro" id="IPR029460">
    <property type="entry name" value="DNAPol_HHH"/>
</dbReference>
<dbReference type="InterPro" id="IPR040982">
    <property type="entry name" value="DNA_pol3_finger"/>
</dbReference>
<dbReference type="InterPro" id="IPR003141">
    <property type="entry name" value="Pol/His_phosphatase_N"/>
</dbReference>
<dbReference type="NCBIfam" id="TIGR00594">
    <property type="entry name" value="polc"/>
    <property type="match status" value="1"/>
</dbReference>
<dbReference type="Gene3D" id="1.10.150.870">
    <property type="match status" value="1"/>
</dbReference>
<dbReference type="FunFam" id="1.10.10.1600:FF:000001">
    <property type="entry name" value="DNA polymerase III subunit alpha"/>
    <property type="match status" value="1"/>
</dbReference>
<dbReference type="EMBL" id="UINC01001483">
    <property type="protein sequence ID" value="SUZ81835.1"/>
    <property type="molecule type" value="Genomic_DNA"/>
</dbReference>
<dbReference type="Pfam" id="PF07733">
    <property type="entry name" value="DNA_pol3_alpha"/>
    <property type="match status" value="1"/>
</dbReference>
<dbReference type="InterPro" id="IPR011708">
    <property type="entry name" value="DNA_pol3_alpha_NTPase_dom"/>
</dbReference>
<dbReference type="GO" id="GO:0006260">
    <property type="term" value="P:DNA replication"/>
    <property type="evidence" value="ECO:0007669"/>
    <property type="project" value="UniProtKB-KW"/>
</dbReference>
<evidence type="ECO:0000259" key="10">
    <source>
        <dbReference type="SMART" id="SM00481"/>
    </source>
</evidence>
<feature type="domain" description="Polymerase/histidinol phosphatase N-terminal" evidence="10">
    <location>
        <begin position="11"/>
        <end position="78"/>
    </location>
</feature>
<dbReference type="InterPro" id="IPR004365">
    <property type="entry name" value="NA-bd_OB_tRNA"/>
</dbReference>
<dbReference type="AlphaFoldDB" id="A0A381QR45"/>
<dbReference type="InterPro" id="IPR004805">
    <property type="entry name" value="DnaE2/DnaE/PolC"/>
</dbReference>
<keyword evidence="7" id="KW-0235">DNA replication</keyword>
<dbReference type="GO" id="GO:0005737">
    <property type="term" value="C:cytoplasm"/>
    <property type="evidence" value="ECO:0007669"/>
    <property type="project" value="UniProtKB-SubCell"/>
</dbReference>
<accession>A0A381QR45</accession>
<organism evidence="11">
    <name type="scientific">marine metagenome</name>
    <dbReference type="NCBI Taxonomy" id="408172"/>
    <lineage>
        <taxon>unclassified sequences</taxon>
        <taxon>metagenomes</taxon>
        <taxon>ecological metagenomes</taxon>
    </lineage>
</organism>
<dbReference type="CDD" id="cd04485">
    <property type="entry name" value="DnaE_OBF"/>
    <property type="match status" value="1"/>
</dbReference>
<keyword evidence="4" id="KW-0963">Cytoplasm</keyword>
<comment type="subcellular location">
    <subcellularLocation>
        <location evidence="1">Cytoplasm</location>
    </subcellularLocation>
</comment>
<proteinExistence type="predicted"/>
<gene>
    <name evidence="11" type="ORF">METZ01_LOCUS34689</name>
</gene>
<dbReference type="CDD" id="cd07433">
    <property type="entry name" value="PHP_PolIIIA_DnaE1"/>
    <property type="match status" value="1"/>
</dbReference>
<dbReference type="GO" id="GO:0003887">
    <property type="term" value="F:DNA-directed DNA polymerase activity"/>
    <property type="evidence" value="ECO:0007669"/>
    <property type="project" value="UniProtKB-KW"/>
</dbReference>
<dbReference type="SMART" id="SM00481">
    <property type="entry name" value="POLIIIAc"/>
    <property type="match status" value="1"/>
</dbReference>
<dbReference type="NCBIfam" id="NF004226">
    <property type="entry name" value="PRK05673.1"/>
    <property type="match status" value="1"/>
</dbReference>
<name>A0A381QR45_9ZZZZ</name>
<evidence type="ECO:0000256" key="6">
    <source>
        <dbReference type="ARBA" id="ARBA00022695"/>
    </source>
</evidence>
<evidence type="ECO:0000256" key="9">
    <source>
        <dbReference type="ARBA" id="ARBA00049244"/>
    </source>
</evidence>
<evidence type="ECO:0000256" key="1">
    <source>
        <dbReference type="ARBA" id="ARBA00004496"/>
    </source>
</evidence>
<protein>
    <recommendedName>
        <fullName evidence="3">DNA polymerase III subunit alpha</fullName>
        <ecNumber evidence="2">2.7.7.7</ecNumber>
    </recommendedName>
</protein>
<evidence type="ECO:0000256" key="2">
    <source>
        <dbReference type="ARBA" id="ARBA00012417"/>
    </source>
</evidence>
<evidence type="ECO:0000256" key="8">
    <source>
        <dbReference type="ARBA" id="ARBA00022932"/>
    </source>
</evidence>
<dbReference type="Pfam" id="PF02811">
    <property type="entry name" value="PHP"/>
    <property type="match status" value="1"/>
</dbReference>
<comment type="catalytic activity">
    <reaction evidence="9">
        <text>DNA(n) + a 2'-deoxyribonucleoside 5'-triphosphate = DNA(n+1) + diphosphate</text>
        <dbReference type="Rhea" id="RHEA:22508"/>
        <dbReference type="Rhea" id="RHEA-COMP:17339"/>
        <dbReference type="Rhea" id="RHEA-COMP:17340"/>
        <dbReference type="ChEBI" id="CHEBI:33019"/>
        <dbReference type="ChEBI" id="CHEBI:61560"/>
        <dbReference type="ChEBI" id="CHEBI:173112"/>
        <dbReference type="EC" id="2.7.7.7"/>
    </reaction>
</comment>